<proteinExistence type="predicted"/>
<evidence type="ECO:0000313" key="1">
    <source>
        <dbReference type="EMBL" id="OWZ08923.1"/>
    </source>
</evidence>
<reference evidence="2" key="1">
    <citation type="submission" date="2017-03" db="EMBL/GenBank/DDBJ databases">
        <title>Phytopthora megakarya and P. palmivora, two closely related causual agents of cacao black pod achieved similar genome size and gene model numbers by different mechanisms.</title>
        <authorList>
            <person name="Ali S."/>
            <person name="Shao J."/>
            <person name="Larry D.J."/>
            <person name="Kronmiller B."/>
            <person name="Shen D."/>
            <person name="Strem M.D."/>
            <person name="Melnick R.L."/>
            <person name="Guiltinan M.J."/>
            <person name="Tyler B.M."/>
            <person name="Meinhardt L.W."/>
            <person name="Bailey B.A."/>
        </authorList>
    </citation>
    <scope>NUCLEOTIDE SEQUENCE [LARGE SCALE GENOMIC DNA]</scope>
    <source>
        <strain evidence="2">zdho120</strain>
    </source>
</reference>
<evidence type="ECO:0000313" key="2">
    <source>
        <dbReference type="Proteomes" id="UP000198211"/>
    </source>
</evidence>
<keyword evidence="2" id="KW-1185">Reference proteome</keyword>
<name>A0A225VU18_9STRA</name>
<dbReference type="AlphaFoldDB" id="A0A225VU18"/>
<dbReference type="OrthoDB" id="88475at2759"/>
<sequence>MTNKDELNKKGRPVNWHGQSWDYYNNMMELTFAEKDALEYAIGDMNLAVDARAVGKKAFKNA</sequence>
<comment type="caution">
    <text evidence="1">The sequence shown here is derived from an EMBL/GenBank/DDBJ whole genome shotgun (WGS) entry which is preliminary data.</text>
</comment>
<dbReference type="Proteomes" id="UP000198211">
    <property type="component" value="Unassembled WGS sequence"/>
</dbReference>
<dbReference type="EMBL" id="NBNE01002975">
    <property type="protein sequence ID" value="OWZ08923.1"/>
    <property type="molecule type" value="Genomic_DNA"/>
</dbReference>
<protein>
    <submittedName>
        <fullName evidence="1">Uncharacterized protein</fullName>
    </submittedName>
</protein>
<organism evidence="1 2">
    <name type="scientific">Phytophthora megakarya</name>
    <dbReference type="NCBI Taxonomy" id="4795"/>
    <lineage>
        <taxon>Eukaryota</taxon>
        <taxon>Sar</taxon>
        <taxon>Stramenopiles</taxon>
        <taxon>Oomycota</taxon>
        <taxon>Peronosporomycetes</taxon>
        <taxon>Peronosporales</taxon>
        <taxon>Peronosporaceae</taxon>
        <taxon>Phytophthora</taxon>
    </lineage>
</organism>
<gene>
    <name evidence="1" type="ORF">PHMEG_00018458</name>
</gene>
<accession>A0A225VU18</accession>